<proteinExistence type="predicted"/>
<dbReference type="OrthoDB" id="9806039at2"/>
<feature type="domain" description="Helix-turn-helix" evidence="1">
    <location>
        <begin position="5"/>
        <end position="55"/>
    </location>
</feature>
<evidence type="ECO:0000259" key="1">
    <source>
        <dbReference type="Pfam" id="PF12728"/>
    </source>
</evidence>
<evidence type="ECO:0000313" key="3">
    <source>
        <dbReference type="Proteomes" id="UP000004947"/>
    </source>
</evidence>
<dbReference type="InterPro" id="IPR010093">
    <property type="entry name" value="SinI_DNA-bd"/>
</dbReference>
<dbReference type="Pfam" id="PF12728">
    <property type="entry name" value="HTH_17"/>
    <property type="match status" value="1"/>
</dbReference>
<protein>
    <recommendedName>
        <fullName evidence="1">Helix-turn-helix domain-containing protein</fullName>
    </recommendedName>
</protein>
<gene>
    <name evidence="2" type="ORF">LNTAR_00285</name>
</gene>
<evidence type="ECO:0000313" key="2">
    <source>
        <dbReference type="EMBL" id="EDM27792.1"/>
    </source>
</evidence>
<dbReference type="Gene3D" id="1.10.1660.10">
    <property type="match status" value="1"/>
</dbReference>
<dbReference type="SUPFAM" id="SSF46955">
    <property type="entry name" value="Putative DNA-binding domain"/>
    <property type="match status" value="1"/>
</dbReference>
<dbReference type="eggNOG" id="COG5012">
    <property type="taxonomic scope" value="Bacteria"/>
</dbReference>
<accession>A6DK94</accession>
<dbReference type="STRING" id="313628.LNTAR_00285"/>
<organism evidence="2 3">
    <name type="scientific">Lentisphaera araneosa HTCC2155</name>
    <dbReference type="NCBI Taxonomy" id="313628"/>
    <lineage>
        <taxon>Bacteria</taxon>
        <taxon>Pseudomonadati</taxon>
        <taxon>Lentisphaerota</taxon>
        <taxon>Lentisphaeria</taxon>
        <taxon>Lentisphaerales</taxon>
        <taxon>Lentisphaeraceae</taxon>
        <taxon>Lentisphaera</taxon>
    </lineage>
</organism>
<name>A6DK94_9BACT</name>
<sequence length="247" mass="27944">MNQRLFSPKEIAQSLAVSEASIKRWVDKGLMKAEKTSGGHRKISLLSLQQYLKENNKVLVNPEVVDSGISAVRKSGKIDEAKDLFYKALIDCDGKVLRAVPYDLFLAGMNLESIFKDVLQKALIKWEKAYEDGNIDEFQFRRSEQRLQGVFYFLGGLLSLPDESGKYALVGALVGSQISFAHMEELILREQGWKTEFLGGDLNEEGYLRAVKLLKPNHLSLALRDPKKQTPQLIDLCQTEHIEVKFI</sequence>
<keyword evidence="3" id="KW-1185">Reference proteome</keyword>
<dbReference type="NCBIfam" id="TIGR01764">
    <property type="entry name" value="excise"/>
    <property type="match status" value="1"/>
</dbReference>
<dbReference type="Proteomes" id="UP000004947">
    <property type="component" value="Unassembled WGS sequence"/>
</dbReference>
<dbReference type="EMBL" id="ABCK01000007">
    <property type="protein sequence ID" value="EDM27792.1"/>
    <property type="molecule type" value="Genomic_DNA"/>
</dbReference>
<dbReference type="RefSeq" id="WP_007278307.1">
    <property type="nucleotide sequence ID" value="NZ_ABCK01000007.1"/>
</dbReference>
<dbReference type="AlphaFoldDB" id="A6DK94"/>
<comment type="caution">
    <text evidence="2">The sequence shown here is derived from an EMBL/GenBank/DDBJ whole genome shotgun (WGS) entry which is preliminary data.</text>
</comment>
<dbReference type="GO" id="GO:0003677">
    <property type="term" value="F:DNA binding"/>
    <property type="evidence" value="ECO:0007669"/>
    <property type="project" value="InterPro"/>
</dbReference>
<reference evidence="2 3" key="1">
    <citation type="journal article" date="2010" name="J. Bacteriol.">
        <title>Genome sequence of Lentisphaera araneosa HTCC2155T, the type species of the order Lentisphaerales in the phylum Lentisphaerae.</title>
        <authorList>
            <person name="Thrash J.C."/>
            <person name="Cho J.C."/>
            <person name="Vergin K.L."/>
            <person name="Morris R.M."/>
            <person name="Giovannoni S.J."/>
        </authorList>
    </citation>
    <scope>NUCLEOTIDE SEQUENCE [LARGE SCALE GENOMIC DNA]</scope>
    <source>
        <strain evidence="2 3">HTCC2155</strain>
    </source>
</reference>
<dbReference type="InterPro" id="IPR009061">
    <property type="entry name" value="DNA-bd_dom_put_sf"/>
</dbReference>
<dbReference type="InterPro" id="IPR041657">
    <property type="entry name" value="HTH_17"/>
</dbReference>